<name>A0ABX9NZK0_9GAMM</name>
<dbReference type="InterPro" id="IPR050204">
    <property type="entry name" value="AraC_XylS_family_regulators"/>
</dbReference>
<evidence type="ECO:0000256" key="3">
    <source>
        <dbReference type="ARBA" id="ARBA00023163"/>
    </source>
</evidence>
<dbReference type="InterPro" id="IPR018062">
    <property type="entry name" value="HTH_AraC-typ_CS"/>
</dbReference>
<dbReference type="PANTHER" id="PTHR46796">
    <property type="entry name" value="HTH-TYPE TRANSCRIPTIONAL ACTIVATOR RHAS-RELATED"/>
    <property type="match status" value="1"/>
</dbReference>
<evidence type="ECO:0000313" key="5">
    <source>
        <dbReference type="EMBL" id="RJT12236.1"/>
    </source>
</evidence>
<dbReference type="Gene3D" id="1.10.10.60">
    <property type="entry name" value="Homeodomain-like"/>
    <property type="match status" value="1"/>
</dbReference>
<dbReference type="SUPFAM" id="SSF51182">
    <property type="entry name" value="RmlC-like cupins"/>
    <property type="match status" value="1"/>
</dbReference>
<keyword evidence="6" id="KW-1185">Reference proteome</keyword>
<comment type="caution">
    <text evidence="5">The sequence shown here is derived from an EMBL/GenBank/DDBJ whole genome shotgun (WGS) entry which is preliminary data.</text>
</comment>
<evidence type="ECO:0000256" key="1">
    <source>
        <dbReference type="ARBA" id="ARBA00023015"/>
    </source>
</evidence>
<dbReference type="SUPFAM" id="SSF46689">
    <property type="entry name" value="Homeodomain-like"/>
    <property type="match status" value="1"/>
</dbReference>
<sequence>MKILRVDDFFLSDDHAFSLFDMHHQMMEDVHGHEFDELVIVRHGSGFHIINDQVQFICQGDFFLVSSCDIHCYESANELSVINILLHRTRNFHFIQNIDILKEGIRQRTLSPKNKRLALNENELEKIIRLAGVVNNKNVTDYDADYFSSTESALLAIISLLYRCATTKEEKTGRVESGKRYLINHLLENYHCAISWQGLCETSGITKRTMFRFIKQTTGYTPEKFQLRYRLLKTQELLRTTDYSIGEIALMCGFTHHARLTEAYKKQFSRTPSQERARVSNSVI</sequence>
<reference evidence="5 6" key="1">
    <citation type="submission" date="2018-09" db="EMBL/GenBank/DDBJ databases">
        <authorList>
            <person name="Le Fleche-Mateos A."/>
        </authorList>
    </citation>
    <scope>NUCLEOTIDE SEQUENCE [LARGE SCALE GENOMIC DNA]</scope>
    <source>
        <strain evidence="5 6">DSM 30078</strain>
    </source>
</reference>
<evidence type="ECO:0000259" key="4">
    <source>
        <dbReference type="PROSITE" id="PS01124"/>
    </source>
</evidence>
<dbReference type="PROSITE" id="PS00041">
    <property type="entry name" value="HTH_ARAC_FAMILY_1"/>
    <property type="match status" value="1"/>
</dbReference>
<dbReference type="PANTHER" id="PTHR46796:SF13">
    <property type="entry name" value="HTH-TYPE TRANSCRIPTIONAL ACTIVATOR RHAS"/>
    <property type="match status" value="1"/>
</dbReference>
<dbReference type="SMART" id="SM00342">
    <property type="entry name" value="HTH_ARAC"/>
    <property type="match status" value="1"/>
</dbReference>
<dbReference type="Gene3D" id="2.60.120.10">
    <property type="entry name" value="Jelly Rolls"/>
    <property type="match status" value="1"/>
</dbReference>
<dbReference type="Pfam" id="PF12833">
    <property type="entry name" value="HTH_18"/>
    <property type="match status" value="1"/>
</dbReference>
<feature type="domain" description="HTH araC/xylS-type" evidence="4">
    <location>
        <begin position="180"/>
        <end position="278"/>
    </location>
</feature>
<keyword evidence="2" id="KW-0238">DNA-binding</keyword>
<organism evidence="5 6">
    <name type="scientific">Rahnella inusitata</name>
    <dbReference type="NCBI Taxonomy" id="58169"/>
    <lineage>
        <taxon>Bacteria</taxon>
        <taxon>Pseudomonadati</taxon>
        <taxon>Pseudomonadota</taxon>
        <taxon>Gammaproteobacteria</taxon>
        <taxon>Enterobacterales</taxon>
        <taxon>Yersiniaceae</taxon>
        <taxon>Rahnella</taxon>
    </lineage>
</organism>
<protein>
    <submittedName>
        <fullName evidence="5">Helix-turn-helix domain-containing protein</fullName>
    </submittedName>
</protein>
<proteinExistence type="predicted"/>
<evidence type="ECO:0000256" key="2">
    <source>
        <dbReference type="ARBA" id="ARBA00023125"/>
    </source>
</evidence>
<dbReference type="PROSITE" id="PS01124">
    <property type="entry name" value="HTH_ARAC_FAMILY_2"/>
    <property type="match status" value="1"/>
</dbReference>
<gene>
    <name evidence="5" type="ORF">D5396_13905</name>
</gene>
<evidence type="ECO:0000313" key="6">
    <source>
        <dbReference type="Proteomes" id="UP000284119"/>
    </source>
</evidence>
<dbReference type="InterPro" id="IPR018060">
    <property type="entry name" value="HTH_AraC"/>
</dbReference>
<dbReference type="Proteomes" id="UP000284119">
    <property type="component" value="Unassembled WGS sequence"/>
</dbReference>
<accession>A0ABX9NZK0</accession>
<keyword evidence="1" id="KW-0805">Transcription regulation</keyword>
<dbReference type="InterPro" id="IPR011051">
    <property type="entry name" value="RmlC_Cupin_sf"/>
</dbReference>
<keyword evidence="3" id="KW-0804">Transcription</keyword>
<dbReference type="InterPro" id="IPR014710">
    <property type="entry name" value="RmlC-like_jellyroll"/>
</dbReference>
<dbReference type="EMBL" id="RAHG01000006">
    <property type="protein sequence ID" value="RJT12236.1"/>
    <property type="molecule type" value="Genomic_DNA"/>
</dbReference>
<dbReference type="InterPro" id="IPR009057">
    <property type="entry name" value="Homeodomain-like_sf"/>
</dbReference>